<evidence type="ECO:0000313" key="10">
    <source>
        <dbReference type="EMBL" id="OKL45439.1"/>
    </source>
</evidence>
<dbReference type="PANTHER" id="PTHR30337">
    <property type="entry name" value="COMPONENT OF ATP-DEPENDENT DSDNA EXONUCLEASE"/>
    <property type="match status" value="1"/>
</dbReference>
<comment type="function">
    <text evidence="7">SbcCD cleaves DNA hairpin structures. These structures can inhibit DNA replication and are intermediates in certain DNA recombination reactions. The complex acts as a 3'-&gt;5' double strand exonuclease that can open hairpins. It also has a 5' single-strand endonuclease activity.</text>
</comment>
<sequence>MALRVLHTADWHIGQTLNGWSRAFEHEQFFKQLAELAREHEVDALVMAGDVFDNQNPSADSTRQFYEAIAALQDQTPHFTSVITAGNHDPAGRLEAPGVLMDRVGAHVVGTVHRTGEGLDLDQHLVPLRTADGTIHAHVLAIPFPRAADLPRVSEEGEPEGSVIVRAVRALYQDAVSQARARIGDDPLIVTGHLHVWGAEESEGAERRILVGGEHAIPHSVFDENVAYVALGHLHKPQRVGRDTIRYSGSPFPMSVTEQPYHHSVTLLEVENGGLTYRQIPLERPVAFHRLGRGEEGLSLDALPAVLDELALDDTVPLDQRPFVHVDLKPQVSGSGLRVEVDRLLENYPVRGAGISIVSPVTEGPEITEAAALVRLSDLEPEDLFKTAFASVHGEEPEAAHLELFHRAAAEIE</sequence>
<dbReference type="Gene3D" id="3.60.21.10">
    <property type="match status" value="1"/>
</dbReference>
<comment type="subunit">
    <text evidence="2 7">Heterodimer of SbcC and SbcD.</text>
</comment>
<keyword evidence="11" id="KW-1185">Reference proteome</keyword>
<keyword evidence="7" id="KW-0235">DNA replication</keyword>
<reference evidence="10 11" key="1">
    <citation type="submission" date="2016-03" db="EMBL/GenBank/DDBJ databases">
        <title>Genome sequence of Nesiotobacter sp. nov., a moderately halophilic alphaproteobacterium isolated from the Yellow Sea, China.</title>
        <authorList>
            <person name="Zhang G."/>
            <person name="Zhang R."/>
        </authorList>
    </citation>
    <scope>NUCLEOTIDE SEQUENCE [LARGE SCALE GENOMIC DNA]</scope>
    <source>
        <strain evidence="10 11">WB1-6</strain>
    </source>
</reference>
<evidence type="ECO:0000256" key="4">
    <source>
        <dbReference type="ARBA" id="ARBA00022722"/>
    </source>
</evidence>
<evidence type="ECO:0000256" key="3">
    <source>
        <dbReference type="ARBA" id="ARBA00013365"/>
    </source>
</evidence>
<dbReference type="STRING" id="197461.A3843_03715"/>
<dbReference type="RefSeq" id="WP_028480065.1">
    <property type="nucleotide sequence ID" value="NZ_LVVZ01000005.1"/>
</dbReference>
<dbReference type="SUPFAM" id="SSF56300">
    <property type="entry name" value="Metallo-dependent phosphatases"/>
    <property type="match status" value="1"/>
</dbReference>
<evidence type="ECO:0000313" key="11">
    <source>
        <dbReference type="Proteomes" id="UP000185783"/>
    </source>
</evidence>
<comment type="similarity">
    <text evidence="1 7">Belongs to the SbcD family.</text>
</comment>
<dbReference type="AlphaFoldDB" id="A0A1U7JL35"/>
<dbReference type="InterPro" id="IPR004843">
    <property type="entry name" value="Calcineurin-like_PHP"/>
</dbReference>
<gene>
    <name evidence="7" type="primary">sbcD</name>
    <name evidence="10" type="ORF">A3843_03715</name>
</gene>
<keyword evidence="6 7" id="KW-0269">Exonuclease</keyword>
<dbReference type="InterPro" id="IPR004593">
    <property type="entry name" value="SbcD"/>
</dbReference>
<dbReference type="Proteomes" id="UP000185783">
    <property type="component" value="Unassembled WGS sequence"/>
</dbReference>
<evidence type="ECO:0000256" key="1">
    <source>
        <dbReference type="ARBA" id="ARBA00010555"/>
    </source>
</evidence>
<protein>
    <recommendedName>
        <fullName evidence="3 7">Nuclease SbcCD subunit D</fullName>
    </recommendedName>
</protein>
<dbReference type="InterPro" id="IPR050535">
    <property type="entry name" value="DNA_Repair-Maintenance_Comp"/>
</dbReference>
<dbReference type="NCBIfam" id="TIGR00619">
    <property type="entry name" value="sbcd"/>
    <property type="match status" value="1"/>
</dbReference>
<name>A0A1U7JL35_9HYPH</name>
<dbReference type="InterPro" id="IPR041796">
    <property type="entry name" value="Mre11_N"/>
</dbReference>
<dbReference type="GO" id="GO:0006310">
    <property type="term" value="P:DNA recombination"/>
    <property type="evidence" value="ECO:0007669"/>
    <property type="project" value="UniProtKB-KW"/>
</dbReference>
<dbReference type="PANTHER" id="PTHR30337:SF0">
    <property type="entry name" value="NUCLEASE SBCCD SUBUNIT D"/>
    <property type="match status" value="1"/>
</dbReference>
<dbReference type="Pfam" id="PF12320">
    <property type="entry name" value="SbcD_C"/>
    <property type="match status" value="1"/>
</dbReference>
<dbReference type="GO" id="GO:0008408">
    <property type="term" value="F:3'-5' exonuclease activity"/>
    <property type="evidence" value="ECO:0007669"/>
    <property type="project" value="InterPro"/>
</dbReference>
<proteinExistence type="inferred from homology"/>
<dbReference type="CDD" id="cd00840">
    <property type="entry name" value="MPP_Mre11_N"/>
    <property type="match status" value="1"/>
</dbReference>
<dbReference type="InterPro" id="IPR029052">
    <property type="entry name" value="Metallo-depent_PP-like"/>
</dbReference>
<organism evidence="10 11">
    <name type="scientific">Pseudovibrio exalbescens</name>
    <dbReference type="NCBI Taxonomy" id="197461"/>
    <lineage>
        <taxon>Bacteria</taxon>
        <taxon>Pseudomonadati</taxon>
        <taxon>Pseudomonadota</taxon>
        <taxon>Alphaproteobacteria</taxon>
        <taxon>Hyphomicrobiales</taxon>
        <taxon>Stappiaceae</taxon>
        <taxon>Pseudovibrio</taxon>
    </lineage>
</organism>
<evidence type="ECO:0000256" key="7">
    <source>
        <dbReference type="RuleBase" id="RU363069"/>
    </source>
</evidence>
<dbReference type="GO" id="GO:0006260">
    <property type="term" value="P:DNA replication"/>
    <property type="evidence" value="ECO:0007669"/>
    <property type="project" value="UniProtKB-KW"/>
</dbReference>
<evidence type="ECO:0000259" key="8">
    <source>
        <dbReference type="Pfam" id="PF00149"/>
    </source>
</evidence>
<dbReference type="GO" id="GO:0004519">
    <property type="term" value="F:endonuclease activity"/>
    <property type="evidence" value="ECO:0007669"/>
    <property type="project" value="UniProtKB-KW"/>
</dbReference>
<evidence type="ECO:0000259" key="9">
    <source>
        <dbReference type="Pfam" id="PF12320"/>
    </source>
</evidence>
<dbReference type="Pfam" id="PF00149">
    <property type="entry name" value="Metallophos"/>
    <property type="match status" value="1"/>
</dbReference>
<dbReference type="EMBL" id="LVVZ01000005">
    <property type="protein sequence ID" value="OKL45439.1"/>
    <property type="molecule type" value="Genomic_DNA"/>
</dbReference>
<evidence type="ECO:0000256" key="6">
    <source>
        <dbReference type="ARBA" id="ARBA00022839"/>
    </source>
</evidence>
<keyword evidence="7" id="KW-0233">DNA recombination</keyword>
<dbReference type="InterPro" id="IPR026843">
    <property type="entry name" value="SbcD_C"/>
</dbReference>
<evidence type="ECO:0000256" key="2">
    <source>
        <dbReference type="ARBA" id="ARBA00011322"/>
    </source>
</evidence>
<feature type="domain" description="Nuclease SbcCD subunit D C-terminal" evidence="9">
    <location>
        <begin position="300"/>
        <end position="391"/>
    </location>
</feature>
<keyword evidence="7" id="KW-0255">Endonuclease</keyword>
<accession>A0A1U7JL35</accession>
<keyword evidence="5 7" id="KW-0378">Hydrolase</keyword>
<keyword evidence="4 7" id="KW-0540">Nuclease</keyword>
<comment type="caution">
    <text evidence="10">The sequence shown here is derived from an EMBL/GenBank/DDBJ whole genome shotgun (WGS) entry which is preliminary data.</text>
</comment>
<feature type="domain" description="Calcineurin-like phosphoesterase" evidence="8">
    <location>
        <begin position="3"/>
        <end position="237"/>
    </location>
</feature>
<evidence type="ECO:0000256" key="5">
    <source>
        <dbReference type="ARBA" id="ARBA00022801"/>
    </source>
</evidence>